<protein>
    <submittedName>
        <fullName evidence="8">TolC family protein</fullName>
    </submittedName>
</protein>
<dbReference type="Pfam" id="PF02321">
    <property type="entry name" value="OEP"/>
    <property type="match status" value="2"/>
</dbReference>
<dbReference type="Proteomes" id="UP000509658">
    <property type="component" value="Chromosome"/>
</dbReference>
<keyword evidence="7" id="KW-0998">Cell outer membrane</keyword>
<evidence type="ECO:0000256" key="3">
    <source>
        <dbReference type="ARBA" id="ARBA00022448"/>
    </source>
</evidence>
<proteinExistence type="inferred from homology"/>
<dbReference type="InterPro" id="IPR003423">
    <property type="entry name" value="OMP_efflux"/>
</dbReference>
<evidence type="ECO:0000256" key="2">
    <source>
        <dbReference type="ARBA" id="ARBA00007613"/>
    </source>
</evidence>
<comment type="similarity">
    <text evidence="2">Belongs to the outer membrane factor (OMF) (TC 1.B.17) family.</text>
</comment>
<keyword evidence="6" id="KW-0472">Membrane</keyword>
<evidence type="ECO:0000313" key="9">
    <source>
        <dbReference type="Proteomes" id="UP000509658"/>
    </source>
</evidence>
<name>A0A6N0I0Q8_9GAMM</name>
<dbReference type="SUPFAM" id="SSF56954">
    <property type="entry name" value="Outer membrane efflux proteins (OEP)"/>
    <property type="match status" value="1"/>
</dbReference>
<gene>
    <name evidence="8" type="ORF">HUE57_07605</name>
</gene>
<evidence type="ECO:0000256" key="7">
    <source>
        <dbReference type="ARBA" id="ARBA00023237"/>
    </source>
</evidence>
<reference evidence="8 9" key="1">
    <citation type="submission" date="2020-05" db="EMBL/GenBank/DDBJ databases">
        <title>Horizontal transmission and recombination maintain forever young bacterial symbiont genomes.</title>
        <authorList>
            <person name="Russell S.L."/>
            <person name="Pepper-Tunick E."/>
            <person name="Svedberg J."/>
            <person name="Byrne A."/>
            <person name="Ruelas Castillo J."/>
            <person name="Vollmers C."/>
            <person name="Beinart R.A."/>
            <person name="Corbett-Detig R."/>
        </authorList>
    </citation>
    <scope>NUCLEOTIDE SEQUENCE [LARGE SCALE GENOMIC DNA]</scope>
    <source>
        <strain evidence="8">Santa_Monica_outfall</strain>
    </source>
</reference>
<dbReference type="GO" id="GO:0009279">
    <property type="term" value="C:cell outer membrane"/>
    <property type="evidence" value="ECO:0007669"/>
    <property type="project" value="UniProtKB-SubCell"/>
</dbReference>
<dbReference type="KEGG" id="rev:HUE57_07605"/>
<organism evidence="8 9">
    <name type="scientific">Candidatus Reidiella endopervernicosa</name>
    <dbReference type="NCBI Taxonomy" id="2738883"/>
    <lineage>
        <taxon>Bacteria</taxon>
        <taxon>Pseudomonadati</taxon>
        <taxon>Pseudomonadota</taxon>
        <taxon>Gammaproteobacteria</taxon>
        <taxon>Candidatus Reidiella</taxon>
    </lineage>
</organism>
<dbReference type="InterPro" id="IPR051906">
    <property type="entry name" value="TolC-like"/>
</dbReference>
<keyword evidence="3" id="KW-0813">Transport</keyword>
<dbReference type="AlphaFoldDB" id="A0A6N0I0Q8"/>
<keyword evidence="5" id="KW-0812">Transmembrane</keyword>
<dbReference type="GO" id="GO:0015562">
    <property type="term" value="F:efflux transmembrane transporter activity"/>
    <property type="evidence" value="ECO:0007669"/>
    <property type="project" value="InterPro"/>
</dbReference>
<dbReference type="GO" id="GO:1990281">
    <property type="term" value="C:efflux pump complex"/>
    <property type="evidence" value="ECO:0007669"/>
    <property type="project" value="TreeGrafter"/>
</dbReference>
<dbReference type="PANTHER" id="PTHR30026:SF13">
    <property type="entry name" value="MEMBRANE EFFLUX PROTEIN, PUTATIVE-RELATED"/>
    <property type="match status" value="1"/>
</dbReference>
<dbReference type="GO" id="GO:0015288">
    <property type="term" value="F:porin activity"/>
    <property type="evidence" value="ECO:0007669"/>
    <property type="project" value="TreeGrafter"/>
</dbReference>
<keyword evidence="9" id="KW-1185">Reference proteome</keyword>
<accession>A0A6N0I0Q8</accession>
<dbReference type="EMBL" id="CP054491">
    <property type="protein sequence ID" value="QKQ28200.1"/>
    <property type="molecule type" value="Genomic_DNA"/>
</dbReference>
<keyword evidence="4" id="KW-1134">Transmembrane beta strand</keyword>
<evidence type="ECO:0000256" key="6">
    <source>
        <dbReference type="ARBA" id="ARBA00023136"/>
    </source>
</evidence>
<dbReference type="PANTHER" id="PTHR30026">
    <property type="entry name" value="OUTER MEMBRANE PROTEIN TOLC"/>
    <property type="match status" value="1"/>
</dbReference>
<sequence>MGAVLASFATLTSAQSVDLSQAVEMALKADHRIAEKEHLVDAARALIDQAQASDDLMVDMNLFVGLAPVVEGGIFEGGAESCVSPCKLRDDLYEFDEVTGWASLQLKLIKPLATFGKVRYYTEAAEGNVEVKKSEVREQRIETIYDTSRAYYGYLTARDSHLLLEDVKRRLEKAKALVERWLEEDKGDVKQSDLYALETGMALLNKYLAEAKSVERIALAGLKVMTGVGIDGELSVADKSLSAEALPQDSLADLQQRALANRPEMDQLKAGLEARRALVAAKKSESNPNLYAGIVGTFAYAPGRDTLDNPYTVDPFNHVAATPVVGLKWDMQGGVTSAKTSRAQAELDALISKSAFAQQGIPFDVAEKYHELQALHSAVEELGKGSRSGRRWMVSSYADFEAGLEEADKVLDAFKTYVLTHADYLSSVNDYNMKIIELNRATGAY</sequence>
<comment type="subcellular location">
    <subcellularLocation>
        <location evidence="1">Cell outer membrane</location>
    </subcellularLocation>
</comment>
<dbReference type="Gene3D" id="1.20.1600.10">
    <property type="entry name" value="Outer membrane efflux proteins (OEP)"/>
    <property type="match status" value="1"/>
</dbReference>
<evidence type="ECO:0000313" key="8">
    <source>
        <dbReference type="EMBL" id="QKQ28200.1"/>
    </source>
</evidence>
<evidence type="ECO:0000256" key="5">
    <source>
        <dbReference type="ARBA" id="ARBA00022692"/>
    </source>
</evidence>
<evidence type="ECO:0000256" key="4">
    <source>
        <dbReference type="ARBA" id="ARBA00022452"/>
    </source>
</evidence>
<evidence type="ECO:0000256" key="1">
    <source>
        <dbReference type="ARBA" id="ARBA00004442"/>
    </source>
</evidence>